<evidence type="ECO:0000313" key="3">
    <source>
        <dbReference type="EMBL" id="QXH53985.1"/>
    </source>
</evidence>
<dbReference type="RefSeq" id="WP_217843379.1">
    <property type="nucleotide sequence ID" value="NZ_CP077076.1"/>
</dbReference>
<feature type="compositionally biased region" description="Gly residues" evidence="1">
    <location>
        <begin position="80"/>
        <end position="99"/>
    </location>
</feature>
<evidence type="ECO:0000256" key="1">
    <source>
        <dbReference type="SAM" id="MobiDB-lite"/>
    </source>
</evidence>
<evidence type="ECO:0000256" key="2">
    <source>
        <dbReference type="SAM" id="SignalP"/>
    </source>
</evidence>
<sequence length="108" mass="10257">MVSTRPLALLFALALGLASAGSYAATDMNSTGSQPKAEQSKGDHPKGETAGEGSSINSQGGTKDNDSSDTGTNSDAADGSAGGSGSTGEATGTGAGASGGTAEDQDSR</sequence>
<protein>
    <submittedName>
        <fullName evidence="3">Uncharacterized protein</fullName>
    </submittedName>
</protein>
<feature type="compositionally biased region" description="Basic and acidic residues" evidence="1">
    <location>
        <begin position="38"/>
        <end position="49"/>
    </location>
</feature>
<proteinExistence type="predicted"/>
<gene>
    <name evidence="3" type="ORF">KSS94_13050</name>
</gene>
<keyword evidence="4" id="KW-1185">Reference proteome</keyword>
<dbReference type="EMBL" id="CP077076">
    <property type="protein sequence ID" value="QXH53985.1"/>
    <property type="molecule type" value="Genomic_DNA"/>
</dbReference>
<feature type="compositionally biased region" description="Polar residues" evidence="1">
    <location>
        <begin position="27"/>
        <end position="37"/>
    </location>
</feature>
<evidence type="ECO:0000313" key="4">
    <source>
        <dbReference type="Proteomes" id="UP001046350"/>
    </source>
</evidence>
<name>A0ABX8NDS1_9PSED</name>
<feature type="compositionally biased region" description="Low complexity" evidence="1">
    <location>
        <begin position="68"/>
        <end position="79"/>
    </location>
</feature>
<keyword evidence="2" id="KW-0732">Signal</keyword>
<accession>A0ABX8NDS1</accession>
<feature type="signal peptide" evidence="2">
    <location>
        <begin position="1"/>
        <end position="24"/>
    </location>
</feature>
<dbReference type="Proteomes" id="UP001046350">
    <property type="component" value="Chromosome"/>
</dbReference>
<feature type="chain" id="PRO_5046366479" evidence="2">
    <location>
        <begin position="25"/>
        <end position="108"/>
    </location>
</feature>
<organism evidence="3 4">
    <name type="scientific">Pseudomonas fakonensis</name>
    <dbReference type="NCBI Taxonomy" id="2842355"/>
    <lineage>
        <taxon>Bacteria</taxon>
        <taxon>Pseudomonadati</taxon>
        <taxon>Pseudomonadota</taxon>
        <taxon>Gammaproteobacteria</taxon>
        <taxon>Pseudomonadales</taxon>
        <taxon>Pseudomonadaceae</taxon>
        <taxon>Pseudomonas</taxon>
    </lineage>
</organism>
<feature type="region of interest" description="Disordered" evidence="1">
    <location>
        <begin position="25"/>
        <end position="108"/>
    </location>
</feature>
<reference evidence="3" key="1">
    <citation type="journal article" date="2021" name="Microorganisms">
        <title>The Ever-Expanding Pseudomonas Genus: Description of 43 New Species and Partition of the Pseudomonas putida Group.</title>
        <authorList>
            <person name="Girard L."/>
            <person name="Lood C."/>
            <person name="Hofte M."/>
            <person name="Vandamme P."/>
            <person name="Rokni-Zadeh H."/>
            <person name="van Noort V."/>
            <person name="Lavigne R."/>
            <person name="De Mot R."/>
        </authorList>
    </citation>
    <scope>NUCLEOTIDE SEQUENCE</scope>
    <source>
        <strain evidence="3">COW40</strain>
    </source>
</reference>